<dbReference type="InterPro" id="IPR005828">
    <property type="entry name" value="MFS_sugar_transport-like"/>
</dbReference>
<evidence type="ECO:0000256" key="5">
    <source>
        <dbReference type="ARBA" id="ARBA00022989"/>
    </source>
</evidence>
<feature type="transmembrane region" description="Helical" evidence="8">
    <location>
        <begin position="216"/>
        <end position="235"/>
    </location>
</feature>
<comment type="subcellular location">
    <subcellularLocation>
        <location evidence="1">Membrane</location>
        <topology evidence="1">Multi-pass membrane protein</topology>
    </subcellularLocation>
</comment>
<dbReference type="AlphaFoldDB" id="A0A5A4RFH6"/>
<dbReference type="Pfam" id="PF00083">
    <property type="entry name" value="Sugar_tr"/>
    <property type="match status" value="1"/>
</dbReference>
<evidence type="ECO:0000256" key="7">
    <source>
        <dbReference type="SAM" id="MobiDB-lite"/>
    </source>
</evidence>
<evidence type="ECO:0000256" key="4">
    <source>
        <dbReference type="ARBA" id="ARBA00022692"/>
    </source>
</evidence>
<dbReference type="PRINTS" id="PR00171">
    <property type="entry name" value="SUGRTRNSPORT"/>
</dbReference>
<reference evidence="10" key="1">
    <citation type="journal article" date="2019" name="Fungal Biol.">
        <title>The conservation of polyol transporter proteins and their involvement in lichenized Ascomycota.</title>
        <authorList>
            <person name="Yoshino K."/>
            <person name="Yamamoto K."/>
            <person name="Hara K."/>
            <person name="Sonoda M."/>
            <person name="Yamamoto Y."/>
            <person name="Sakamoto K."/>
        </authorList>
    </citation>
    <scope>NUCLEOTIDE SEQUENCE</scope>
    <source>
        <strain evidence="10">KY1401</strain>
    </source>
</reference>
<dbReference type="InterPro" id="IPR020846">
    <property type="entry name" value="MFS_dom"/>
</dbReference>
<keyword evidence="4 8" id="KW-0812">Transmembrane</keyword>
<dbReference type="GO" id="GO:0015798">
    <property type="term" value="P:myo-inositol transport"/>
    <property type="evidence" value="ECO:0007669"/>
    <property type="project" value="UniProtKB-ARBA"/>
</dbReference>
<keyword evidence="6 8" id="KW-0472">Membrane</keyword>
<evidence type="ECO:0000259" key="9">
    <source>
        <dbReference type="PROSITE" id="PS50850"/>
    </source>
</evidence>
<evidence type="ECO:0000256" key="1">
    <source>
        <dbReference type="ARBA" id="ARBA00004141"/>
    </source>
</evidence>
<feature type="region of interest" description="Disordered" evidence="7">
    <location>
        <begin position="1"/>
        <end position="28"/>
    </location>
</feature>
<feature type="transmembrane region" description="Helical" evidence="8">
    <location>
        <begin position="500"/>
        <end position="523"/>
    </location>
</feature>
<evidence type="ECO:0000256" key="6">
    <source>
        <dbReference type="ARBA" id="ARBA00023136"/>
    </source>
</evidence>
<dbReference type="InterPro" id="IPR036259">
    <property type="entry name" value="MFS_trans_sf"/>
</dbReference>
<evidence type="ECO:0000256" key="8">
    <source>
        <dbReference type="SAM" id="Phobius"/>
    </source>
</evidence>
<feature type="domain" description="Major facilitator superfamily (MFS) profile" evidence="9">
    <location>
        <begin position="122"/>
        <end position="592"/>
    </location>
</feature>
<feature type="transmembrane region" description="Helical" evidence="8">
    <location>
        <begin position="570"/>
        <end position="589"/>
    </location>
</feature>
<feature type="transmembrane region" description="Helical" evidence="8">
    <location>
        <begin position="241"/>
        <end position="263"/>
    </location>
</feature>
<dbReference type="Gene3D" id="1.20.1250.20">
    <property type="entry name" value="MFS general substrate transporter like domains"/>
    <property type="match status" value="1"/>
</dbReference>
<feature type="transmembrane region" description="Helical" evidence="8">
    <location>
        <begin position="398"/>
        <end position="418"/>
    </location>
</feature>
<feature type="transmembrane region" description="Helical" evidence="8">
    <location>
        <begin position="156"/>
        <end position="173"/>
    </location>
</feature>
<feature type="transmembrane region" description="Helical" evidence="8">
    <location>
        <begin position="185"/>
        <end position="204"/>
    </location>
</feature>
<feature type="transmembrane region" description="Helical" evidence="8">
    <location>
        <begin position="463"/>
        <end position="484"/>
    </location>
</feature>
<feature type="transmembrane region" description="Helical" evidence="8">
    <location>
        <begin position="430"/>
        <end position="451"/>
    </location>
</feature>
<dbReference type="GO" id="GO:0022857">
    <property type="term" value="F:transmembrane transporter activity"/>
    <property type="evidence" value="ECO:0007669"/>
    <property type="project" value="InterPro"/>
</dbReference>
<keyword evidence="5 8" id="KW-1133">Transmembrane helix</keyword>
<feature type="transmembrane region" description="Helical" evidence="8">
    <location>
        <begin position="275"/>
        <end position="298"/>
    </location>
</feature>
<dbReference type="GO" id="GO:0016020">
    <property type="term" value="C:membrane"/>
    <property type="evidence" value="ECO:0007669"/>
    <property type="project" value="UniProtKB-SubCell"/>
</dbReference>
<protein>
    <submittedName>
        <fullName evidence="10">Hypothetical polyol transporter</fullName>
    </submittedName>
</protein>
<comment type="similarity">
    <text evidence="2">Belongs to the major facilitator superfamily. Sugar transporter (TC 2.A.1.1) family.</text>
</comment>
<proteinExistence type="inferred from homology"/>
<dbReference type="InterPro" id="IPR003663">
    <property type="entry name" value="Sugar/inositol_transpt"/>
</dbReference>
<evidence type="ECO:0000313" key="10">
    <source>
        <dbReference type="EMBL" id="BBI16189.1"/>
    </source>
</evidence>
<dbReference type="SUPFAM" id="SSF103473">
    <property type="entry name" value="MFS general substrate transporter"/>
    <property type="match status" value="1"/>
</dbReference>
<dbReference type="PROSITE" id="PS00216">
    <property type="entry name" value="SUGAR_TRANSPORT_1"/>
    <property type="match status" value="1"/>
</dbReference>
<dbReference type="PANTHER" id="PTHR48020">
    <property type="entry name" value="PROTON MYO-INOSITOL COTRANSPORTER"/>
    <property type="match status" value="1"/>
</dbReference>
<evidence type="ECO:0000256" key="2">
    <source>
        <dbReference type="ARBA" id="ARBA00010992"/>
    </source>
</evidence>
<organism evidence="10">
    <name type="scientific">Ramalina conduplicans</name>
    <dbReference type="NCBI Taxonomy" id="372067"/>
    <lineage>
        <taxon>Eukaryota</taxon>
        <taxon>Fungi</taxon>
        <taxon>Dikarya</taxon>
        <taxon>Ascomycota</taxon>
        <taxon>Pezizomycotina</taxon>
        <taxon>Lecanoromycetes</taxon>
        <taxon>OSLEUM clade</taxon>
        <taxon>Lecanoromycetidae</taxon>
        <taxon>Lecanorales</taxon>
        <taxon>Lecanorineae</taxon>
        <taxon>Ramalinaceae</taxon>
        <taxon>Ramalina</taxon>
    </lineage>
</organism>
<dbReference type="PROSITE" id="PS50850">
    <property type="entry name" value="MFS"/>
    <property type="match status" value="1"/>
</dbReference>
<name>A0A5A4RFH6_9LECA</name>
<sequence>MADEKKSSSDISGSHSPPAATHEEKGRKQSVFDIDISDREHLNAHFENPLAGVDDVQLMRDVETFCQQYDLMDQLDNMKKGARISKSPNTVAEADFLEPAEKDVILREKTNKWDHPFMLYWLCTMCSLAAATQGMDETVNNGAVAIYTKVTPHTPLITATAWLTVLQILGITVEKLGSQQQVNNIQGLVVSAPYLACAVLGCWLTEPMNKLFARRGTIFISCMVAALASIWEGVVQSWPNLFVARLFLGLGIGTKSATVPIYAAECAPARIRGALVMQWQVWTAFGIMIGNIMGVAFGGLRPNLAWRLILGSTVVMPLICCAQVYFCPESPRWLIQNGQHKKAFQSFQRLRNTDLQACRDLYYTHIGVELENRINKGKNFFTMFYDLFAVPRNRRASLATWIIMFGQQFCGVNVIAYYSTNIFLDGGYSLNSALLASMGTGILNWVFALPAFFTIDKFGRRPLVIFTFPFLAICLLWTGMSFFIDPPPPGSEISHSKPRVAMIITGMYLFECFYSPGMGPVPFSYSAEAFPTHVRDVGMSWATATLWAFNFVLAFSFPSMLTAFKAQGAFGWYAAWCLILWVLVILFLPETKGKAILNKKALNCMNTADPFFNPELTLEELDQVFSVPTWKHSSYQIKNSVWHIRRYIFRQKLEPLPPLYQGAEKFNRT</sequence>
<keyword evidence="3" id="KW-0813">Transport</keyword>
<accession>A0A5A4RFH6</accession>
<dbReference type="NCBIfam" id="TIGR00879">
    <property type="entry name" value="SP"/>
    <property type="match status" value="1"/>
</dbReference>
<dbReference type="InterPro" id="IPR050814">
    <property type="entry name" value="Myo-inositol_Transporter"/>
</dbReference>
<dbReference type="GO" id="GO:0015791">
    <property type="term" value="P:polyol transmembrane transport"/>
    <property type="evidence" value="ECO:0007669"/>
    <property type="project" value="UniProtKB-ARBA"/>
</dbReference>
<feature type="transmembrane region" description="Helical" evidence="8">
    <location>
        <begin position="544"/>
        <end position="564"/>
    </location>
</feature>
<dbReference type="PANTHER" id="PTHR48020:SF17">
    <property type="entry name" value="SUGAR TRANSPORTER, PUTATIVE (AFU_ORTHOLOGUE AFUA_8G06870)-RELATED"/>
    <property type="match status" value="1"/>
</dbReference>
<dbReference type="InterPro" id="IPR005829">
    <property type="entry name" value="Sugar_transporter_CS"/>
</dbReference>
<dbReference type="PROSITE" id="PS00217">
    <property type="entry name" value="SUGAR_TRANSPORT_2"/>
    <property type="match status" value="1"/>
</dbReference>
<evidence type="ECO:0000256" key="3">
    <source>
        <dbReference type="ARBA" id="ARBA00022448"/>
    </source>
</evidence>
<dbReference type="EMBL" id="LC456218">
    <property type="protein sequence ID" value="BBI16189.1"/>
    <property type="molecule type" value="Genomic_DNA"/>
</dbReference>